<sequence>MKLHIVDYTPTSFCKDTDVSMPSSLEALDLERTKLLQRMEKSGRAKSPVPASPSSSSHNRAAPSRPRRVGRRTNDYGSTSDTHTINSNSSCDRGSKDYEFNYEFDTYESPTESLTSSLSSSFQIDRSTNTNSIYSHGKREKDHVKEDNKKSGISRKTKPVGALPSEGGPMIEISKITVLVEEELQTQRDKHKDQLNRTIARFKERQEKFRQENDRLRAERGEARRELEKCKKDHAFQLRAAERNDRLQSEQSYRIGSLEDEKELFEDLQAERDALLDEIARSHQQQQQTREELSGLKMRIREDSQKRLSVMESLSISWNSEQKEAKQKEALLNSELDIITETLNAEKEVLKNKNNEFDQLGALHRSTKKELRSVKMAMIAKQKEMDEEIKRLSESHMGVCEEHKTILKLKNDELLVAENTIRNMKAELKSTRGKVKSKEESMATLVEEIKKSKGKSGAVDPEVKSLHAENRRLKDEIEELQRQMESYLANMALQQEFCDSLKSRIYDEQENEQGQVEEIHKLKKRVRKQQKEAAAKDFEISQLKQQLLGKPDKNNSGRKSKMVKSKSSMSLAGDEKKSILKKLKGSRKGGYKSS</sequence>
<feature type="region of interest" description="Disordered" evidence="2">
    <location>
        <begin position="543"/>
        <end position="594"/>
    </location>
</feature>
<feature type="compositionally biased region" description="Basic and acidic residues" evidence="2">
    <location>
        <begin position="137"/>
        <end position="150"/>
    </location>
</feature>
<name>A0A7S4AF38_9STRA</name>
<reference evidence="3" key="1">
    <citation type="submission" date="2021-01" db="EMBL/GenBank/DDBJ databases">
        <authorList>
            <person name="Corre E."/>
            <person name="Pelletier E."/>
            <person name="Niang G."/>
            <person name="Scheremetjew M."/>
            <person name="Finn R."/>
            <person name="Kale V."/>
            <person name="Holt S."/>
            <person name="Cochrane G."/>
            <person name="Meng A."/>
            <person name="Brown T."/>
            <person name="Cohen L."/>
        </authorList>
    </citation>
    <scope>NUCLEOTIDE SEQUENCE</scope>
    <source>
        <strain evidence="3">10249 10 AB</strain>
    </source>
</reference>
<feature type="coiled-coil region" evidence="1">
    <location>
        <begin position="407"/>
        <end position="497"/>
    </location>
</feature>
<organism evidence="3">
    <name type="scientific">Pseudo-nitzschia australis</name>
    <dbReference type="NCBI Taxonomy" id="44445"/>
    <lineage>
        <taxon>Eukaryota</taxon>
        <taxon>Sar</taxon>
        <taxon>Stramenopiles</taxon>
        <taxon>Ochrophyta</taxon>
        <taxon>Bacillariophyta</taxon>
        <taxon>Bacillariophyceae</taxon>
        <taxon>Bacillariophycidae</taxon>
        <taxon>Bacillariales</taxon>
        <taxon>Bacillariaceae</taxon>
        <taxon>Pseudo-nitzschia</taxon>
    </lineage>
</organism>
<evidence type="ECO:0000256" key="2">
    <source>
        <dbReference type="SAM" id="MobiDB-lite"/>
    </source>
</evidence>
<feature type="compositionally biased region" description="Basic residues" evidence="2">
    <location>
        <begin position="579"/>
        <end position="594"/>
    </location>
</feature>
<proteinExistence type="predicted"/>
<accession>A0A7S4AF38</accession>
<feature type="coiled-coil region" evidence="1">
    <location>
        <begin position="258"/>
        <end position="285"/>
    </location>
</feature>
<feature type="region of interest" description="Disordered" evidence="2">
    <location>
        <begin position="128"/>
        <end position="168"/>
    </location>
</feature>
<dbReference type="EMBL" id="HBIX01007887">
    <property type="protein sequence ID" value="CAE0713369.1"/>
    <property type="molecule type" value="Transcribed_RNA"/>
</dbReference>
<protein>
    <submittedName>
        <fullName evidence="3">Uncharacterized protein</fullName>
    </submittedName>
</protein>
<dbReference type="Gene3D" id="1.10.287.1490">
    <property type="match status" value="1"/>
</dbReference>
<evidence type="ECO:0000313" key="3">
    <source>
        <dbReference type="EMBL" id="CAE0713369.1"/>
    </source>
</evidence>
<keyword evidence="1" id="KW-0175">Coiled coil</keyword>
<evidence type="ECO:0000256" key="1">
    <source>
        <dbReference type="SAM" id="Coils"/>
    </source>
</evidence>
<feature type="compositionally biased region" description="Polar residues" evidence="2">
    <location>
        <begin position="75"/>
        <end position="92"/>
    </location>
</feature>
<feature type="region of interest" description="Disordered" evidence="2">
    <location>
        <begin position="35"/>
        <end position="92"/>
    </location>
</feature>
<dbReference type="AlphaFoldDB" id="A0A7S4AF38"/>
<feature type="compositionally biased region" description="Low complexity" evidence="2">
    <location>
        <begin position="45"/>
        <end position="64"/>
    </location>
</feature>
<gene>
    <name evidence="3" type="ORF">PAUS00366_LOCUS6121</name>
</gene>
<feature type="coiled-coil region" evidence="1">
    <location>
        <begin position="181"/>
        <end position="233"/>
    </location>
</feature>